<gene>
    <name evidence="1" type="ORF">GGE40_000662</name>
</gene>
<name>A0ABR6J382_AGRRD</name>
<sequence>MTAAPAVSACRFPSIKDLAALPRRDGFPMQKNQPLVAYALPDAVDRLFVTFGVWKTLKAVLTAALVPRAPPTDPADLPERLLVDIGLDPSRAKRRRDWEVPHWAPRF</sequence>
<keyword evidence="2" id="KW-1185">Reference proteome</keyword>
<dbReference type="EMBL" id="JACIHP010000001">
    <property type="protein sequence ID" value="MBB4488882.1"/>
    <property type="molecule type" value="Genomic_DNA"/>
</dbReference>
<protein>
    <recommendedName>
        <fullName evidence="3">DUF1127 domain-containing protein</fullName>
    </recommendedName>
</protein>
<organism evidence="1 2">
    <name type="scientific">Agrobacterium radiobacter</name>
    <dbReference type="NCBI Taxonomy" id="362"/>
    <lineage>
        <taxon>Bacteria</taxon>
        <taxon>Pseudomonadati</taxon>
        <taxon>Pseudomonadota</taxon>
        <taxon>Alphaproteobacteria</taxon>
        <taxon>Hyphomicrobiales</taxon>
        <taxon>Rhizobiaceae</taxon>
        <taxon>Rhizobium/Agrobacterium group</taxon>
        <taxon>Agrobacterium</taxon>
        <taxon>Agrobacterium tumefaciens complex</taxon>
    </lineage>
</organism>
<accession>A0ABR6J382</accession>
<evidence type="ECO:0000313" key="2">
    <source>
        <dbReference type="Proteomes" id="UP000534590"/>
    </source>
</evidence>
<dbReference type="Proteomes" id="UP000534590">
    <property type="component" value="Unassembled WGS sequence"/>
</dbReference>
<proteinExistence type="predicted"/>
<evidence type="ECO:0008006" key="3">
    <source>
        <dbReference type="Google" id="ProtNLM"/>
    </source>
</evidence>
<evidence type="ECO:0000313" key="1">
    <source>
        <dbReference type="EMBL" id="MBB4488882.1"/>
    </source>
</evidence>
<comment type="caution">
    <text evidence="1">The sequence shown here is derived from an EMBL/GenBank/DDBJ whole genome shotgun (WGS) entry which is preliminary data.</text>
</comment>
<reference evidence="1 2" key="1">
    <citation type="submission" date="2020-08" db="EMBL/GenBank/DDBJ databases">
        <title>Genomic Encyclopedia of Type Strains, Phase IV (KMG-V): Genome sequencing to study the core and pangenomes of soil and plant-associated prokaryotes.</title>
        <authorList>
            <person name="Whitman W."/>
        </authorList>
    </citation>
    <scope>NUCLEOTIDE SEQUENCE [LARGE SCALE GENOMIC DNA]</scope>
    <source>
        <strain evidence="1 2">SEMIA 461</strain>
    </source>
</reference>